<evidence type="ECO:0000313" key="5">
    <source>
        <dbReference type="EMBL" id="QDV44855.1"/>
    </source>
</evidence>
<dbReference type="AlphaFoldDB" id="A0A518HVG9"/>
<dbReference type="CDD" id="cd00130">
    <property type="entry name" value="PAS"/>
    <property type="match status" value="1"/>
</dbReference>
<dbReference type="Proteomes" id="UP000319004">
    <property type="component" value="Chromosome"/>
</dbReference>
<evidence type="ECO:0000256" key="1">
    <source>
        <dbReference type="ARBA" id="ARBA00023015"/>
    </source>
</evidence>
<dbReference type="SMART" id="SM00342">
    <property type="entry name" value="HTH_ARAC"/>
    <property type="match status" value="1"/>
</dbReference>
<dbReference type="RefSeq" id="WP_145389123.1">
    <property type="nucleotide sequence ID" value="NZ_CP037423.1"/>
</dbReference>
<sequence>MANTSMQDRFYQRLDPQGQILGLFDLLPSVSFFVKDRRGRFIALNRRGCDYCGVANEEDAIGRTDHDFFPKRRADEYRADDLTVLETGRAIRNRIESAPEAEGSPRLVMTSKIPLRDRNGKVIGIAGFSRQVDQLRSPGGTVAAFADVIAHLHRHYDDHLTTPELATMADLSVSQFERRFRKAFGCSVRQYLVRVRVENAAKRLTETRQTISQIALATGFYDHAHFSRSFRRLMKLSPSEYRRQYQSTSRWGRK</sequence>
<dbReference type="InterPro" id="IPR000014">
    <property type="entry name" value="PAS"/>
</dbReference>
<name>A0A518HVG9_9BACT</name>
<dbReference type="NCBIfam" id="TIGR00229">
    <property type="entry name" value="sensory_box"/>
    <property type="match status" value="1"/>
</dbReference>
<evidence type="ECO:0000259" key="4">
    <source>
        <dbReference type="PROSITE" id="PS01124"/>
    </source>
</evidence>
<dbReference type="Pfam" id="PF12833">
    <property type="entry name" value="HTH_18"/>
    <property type="match status" value="1"/>
</dbReference>
<dbReference type="GO" id="GO:0043565">
    <property type="term" value="F:sequence-specific DNA binding"/>
    <property type="evidence" value="ECO:0007669"/>
    <property type="project" value="InterPro"/>
</dbReference>
<evidence type="ECO:0000313" key="6">
    <source>
        <dbReference type="Proteomes" id="UP000319004"/>
    </source>
</evidence>
<keyword evidence="6" id="KW-1185">Reference proteome</keyword>
<dbReference type="EMBL" id="CP037423">
    <property type="protein sequence ID" value="QDV44855.1"/>
    <property type="molecule type" value="Genomic_DNA"/>
</dbReference>
<dbReference type="InterPro" id="IPR009057">
    <property type="entry name" value="Homeodomain-like_sf"/>
</dbReference>
<dbReference type="Pfam" id="PF08448">
    <property type="entry name" value="PAS_4"/>
    <property type="match status" value="1"/>
</dbReference>
<protein>
    <submittedName>
        <fullName evidence="5">HTH-type transcriptional activator Btr</fullName>
    </submittedName>
</protein>
<evidence type="ECO:0000256" key="3">
    <source>
        <dbReference type="ARBA" id="ARBA00023163"/>
    </source>
</evidence>
<dbReference type="GO" id="GO:0003700">
    <property type="term" value="F:DNA-binding transcription factor activity"/>
    <property type="evidence" value="ECO:0007669"/>
    <property type="project" value="InterPro"/>
</dbReference>
<keyword evidence="1" id="KW-0805">Transcription regulation</keyword>
<dbReference type="SUPFAM" id="SSF55785">
    <property type="entry name" value="PYP-like sensor domain (PAS domain)"/>
    <property type="match status" value="1"/>
</dbReference>
<dbReference type="Gene3D" id="1.10.10.60">
    <property type="entry name" value="Homeodomain-like"/>
    <property type="match status" value="1"/>
</dbReference>
<keyword evidence="2" id="KW-0238">DNA-binding</keyword>
<evidence type="ECO:0000256" key="2">
    <source>
        <dbReference type="ARBA" id="ARBA00023125"/>
    </source>
</evidence>
<dbReference type="KEGG" id="snep:Enr13x_47260"/>
<dbReference type="SUPFAM" id="SSF46689">
    <property type="entry name" value="Homeodomain-like"/>
    <property type="match status" value="2"/>
</dbReference>
<reference evidence="5 6" key="1">
    <citation type="submission" date="2019-03" db="EMBL/GenBank/DDBJ databases">
        <title>Deep-cultivation of Planctomycetes and their phenomic and genomic characterization uncovers novel biology.</title>
        <authorList>
            <person name="Wiegand S."/>
            <person name="Jogler M."/>
            <person name="Boedeker C."/>
            <person name="Pinto D."/>
            <person name="Vollmers J."/>
            <person name="Rivas-Marin E."/>
            <person name="Kohn T."/>
            <person name="Peeters S.H."/>
            <person name="Heuer A."/>
            <person name="Rast P."/>
            <person name="Oberbeckmann S."/>
            <person name="Bunk B."/>
            <person name="Jeske O."/>
            <person name="Meyerdierks A."/>
            <person name="Storesund J.E."/>
            <person name="Kallscheuer N."/>
            <person name="Luecker S."/>
            <person name="Lage O.M."/>
            <person name="Pohl T."/>
            <person name="Merkel B.J."/>
            <person name="Hornburger P."/>
            <person name="Mueller R.-W."/>
            <person name="Bruemmer F."/>
            <person name="Labrenz M."/>
            <person name="Spormann A.M."/>
            <person name="Op den Camp H."/>
            <person name="Overmann J."/>
            <person name="Amann R."/>
            <person name="Jetten M.S.M."/>
            <person name="Mascher T."/>
            <person name="Medema M.H."/>
            <person name="Devos D.P."/>
            <person name="Kaster A.-K."/>
            <person name="Ovreas L."/>
            <person name="Rohde M."/>
            <person name="Galperin M.Y."/>
            <person name="Jogler C."/>
        </authorList>
    </citation>
    <scope>NUCLEOTIDE SEQUENCE [LARGE SCALE GENOMIC DNA]</scope>
    <source>
        <strain evidence="5 6">Enr13</strain>
    </source>
</reference>
<dbReference type="Gene3D" id="3.30.450.20">
    <property type="entry name" value="PAS domain"/>
    <property type="match status" value="1"/>
</dbReference>
<proteinExistence type="predicted"/>
<dbReference type="InterPro" id="IPR050204">
    <property type="entry name" value="AraC_XylS_family_regulators"/>
</dbReference>
<feature type="domain" description="HTH araC/xylS-type" evidence="4">
    <location>
        <begin position="146"/>
        <end position="244"/>
    </location>
</feature>
<accession>A0A518HVG9</accession>
<dbReference type="InterPro" id="IPR020449">
    <property type="entry name" value="Tscrpt_reg_AraC-type_HTH"/>
</dbReference>
<dbReference type="InterPro" id="IPR018060">
    <property type="entry name" value="HTH_AraC"/>
</dbReference>
<dbReference type="PROSITE" id="PS01124">
    <property type="entry name" value="HTH_ARAC_FAMILY_2"/>
    <property type="match status" value="1"/>
</dbReference>
<dbReference type="PROSITE" id="PS00041">
    <property type="entry name" value="HTH_ARAC_FAMILY_1"/>
    <property type="match status" value="1"/>
</dbReference>
<gene>
    <name evidence="5" type="primary">btr_3</name>
    <name evidence="5" type="ORF">Enr13x_47260</name>
</gene>
<dbReference type="PANTHER" id="PTHR46796">
    <property type="entry name" value="HTH-TYPE TRANSCRIPTIONAL ACTIVATOR RHAS-RELATED"/>
    <property type="match status" value="1"/>
</dbReference>
<dbReference type="PANTHER" id="PTHR46796:SF13">
    <property type="entry name" value="HTH-TYPE TRANSCRIPTIONAL ACTIVATOR RHAS"/>
    <property type="match status" value="1"/>
</dbReference>
<dbReference type="InterPro" id="IPR035965">
    <property type="entry name" value="PAS-like_dom_sf"/>
</dbReference>
<organism evidence="5 6">
    <name type="scientific">Stieleria neptunia</name>
    <dbReference type="NCBI Taxonomy" id="2527979"/>
    <lineage>
        <taxon>Bacteria</taxon>
        <taxon>Pseudomonadati</taxon>
        <taxon>Planctomycetota</taxon>
        <taxon>Planctomycetia</taxon>
        <taxon>Pirellulales</taxon>
        <taxon>Pirellulaceae</taxon>
        <taxon>Stieleria</taxon>
    </lineage>
</organism>
<dbReference type="InterPro" id="IPR013656">
    <property type="entry name" value="PAS_4"/>
</dbReference>
<dbReference type="PRINTS" id="PR00032">
    <property type="entry name" value="HTHARAC"/>
</dbReference>
<keyword evidence="3" id="KW-0804">Transcription</keyword>
<dbReference type="OrthoDB" id="273555at2"/>
<dbReference type="InterPro" id="IPR018062">
    <property type="entry name" value="HTH_AraC-typ_CS"/>
</dbReference>